<name>D0N3V6_PHYIT</name>
<feature type="region of interest" description="Disordered" evidence="1">
    <location>
        <begin position="61"/>
        <end position="101"/>
    </location>
</feature>
<dbReference type="GeneID" id="9466074"/>
<dbReference type="InParanoid" id="D0N3V6"/>
<keyword evidence="3" id="KW-1185">Reference proteome</keyword>
<evidence type="ECO:0000256" key="1">
    <source>
        <dbReference type="SAM" id="MobiDB-lite"/>
    </source>
</evidence>
<dbReference type="AlphaFoldDB" id="D0N3V6"/>
<dbReference type="HOGENOM" id="CLU_2297182_0_0_1"/>
<dbReference type="Proteomes" id="UP000006643">
    <property type="component" value="Unassembled WGS sequence"/>
</dbReference>
<organism evidence="2 3">
    <name type="scientific">Phytophthora infestans (strain T30-4)</name>
    <name type="common">Potato late blight agent</name>
    <dbReference type="NCBI Taxonomy" id="403677"/>
    <lineage>
        <taxon>Eukaryota</taxon>
        <taxon>Sar</taxon>
        <taxon>Stramenopiles</taxon>
        <taxon>Oomycota</taxon>
        <taxon>Peronosporomycetes</taxon>
        <taxon>Peronosporales</taxon>
        <taxon>Peronosporaceae</taxon>
        <taxon>Phytophthora</taxon>
    </lineage>
</organism>
<sequence length="101" mass="11787">MGRRKRKWTRVEIEEAIEENNRVNGVLNGLKEPQAKKRRMARYYGRRSALNKALKELEALEHEQGPGDSAGQISEQRRQVLRSDLTAEEQEINRERNRTSA</sequence>
<feature type="compositionally biased region" description="Basic and acidic residues" evidence="1">
    <location>
        <begin position="91"/>
        <end position="101"/>
    </location>
</feature>
<dbReference type="EMBL" id="DS028124">
    <property type="protein sequence ID" value="EEY69060.1"/>
    <property type="molecule type" value="Genomic_DNA"/>
</dbReference>
<dbReference type="KEGG" id="pif:PITG_05236"/>
<proteinExistence type="predicted"/>
<accession>D0N3V6</accession>
<reference evidence="3" key="1">
    <citation type="journal article" date="2009" name="Nature">
        <title>Genome sequence and analysis of the Irish potato famine pathogen Phytophthora infestans.</title>
        <authorList>
            <consortium name="The Broad Institute Genome Sequencing Platform"/>
            <person name="Haas B.J."/>
            <person name="Kamoun S."/>
            <person name="Zody M.C."/>
            <person name="Jiang R.H."/>
            <person name="Handsaker R.E."/>
            <person name="Cano L.M."/>
            <person name="Grabherr M."/>
            <person name="Kodira C.D."/>
            <person name="Raffaele S."/>
            <person name="Torto-Alalibo T."/>
            <person name="Bozkurt T.O."/>
            <person name="Ah-Fong A.M."/>
            <person name="Alvarado L."/>
            <person name="Anderson V.L."/>
            <person name="Armstrong M.R."/>
            <person name="Avrova A."/>
            <person name="Baxter L."/>
            <person name="Beynon J."/>
            <person name="Boevink P.C."/>
            <person name="Bollmann S.R."/>
            <person name="Bos J.I."/>
            <person name="Bulone V."/>
            <person name="Cai G."/>
            <person name="Cakir C."/>
            <person name="Carrington J.C."/>
            <person name="Chawner M."/>
            <person name="Conti L."/>
            <person name="Costanzo S."/>
            <person name="Ewan R."/>
            <person name="Fahlgren N."/>
            <person name="Fischbach M.A."/>
            <person name="Fugelstad J."/>
            <person name="Gilroy E.M."/>
            <person name="Gnerre S."/>
            <person name="Green P.J."/>
            <person name="Grenville-Briggs L.J."/>
            <person name="Griffith J."/>
            <person name="Grunwald N.J."/>
            <person name="Horn K."/>
            <person name="Horner N.R."/>
            <person name="Hu C.H."/>
            <person name="Huitema E."/>
            <person name="Jeong D.H."/>
            <person name="Jones A.M."/>
            <person name="Jones J.D."/>
            <person name="Jones R.W."/>
            <person name="Karlsson E.K."/>
            <person name="Kunjeti S.G."/>
            <person name="Lamour K."/>
            <person name="Liu Z."/>
            <person name="Ma L."/>
            <person name="Maclean D."/>
            <person name="Chibucos M.C."/>
            <person name="McDonald H."/>
            <person name="McWalters J."/>
            <person name="Meijer H.J."/>
            <person name="Morgan W."/>
            <person name="Morris P.F."/>
            <person name="Munro C.A."/>
            <person name="O'Neill K."/>
            <person name="Ospina-Giraldo M."/>
            <person name="Pinzon A."/>
            <person name="Pritchard L."/>
            <person name="Ramsahoye B."/>
            <person name="Ren Q."/>
            <person name="Restrepo S."/>
            <person name="Roy S."/>
            <person name="Sadanandom A."/>
            <person name="Savidor A."/>
            <person name="Schornack S."/>
            <person name="Schwartz D.C."/>
            <person name="Schumann U.D."/>
            <person name="Schwessinger B."/>
            <person name="Seyer L."/>
            <person name="Sharpe T."/>
            <person name="Silvar C."/>
            <person name="Song J."/>
            <person name="Studholme D.J."/>
            <person name="Sykes S."/>
            <person name="Thines M."/>
            <person name="van de Vondervoort P.J."/>
            <person name="Phuntumart V."/>
            <person name="Wawra S."/>
            <person name="Weide R."/>
            <person name="Win J."/>
            <person name="Young C."/>
            <person name="Zhou S."/>
            <person name="Fry W."/>
            <person name="Meyers B.C."/>
            <person name="van West P."/>
            <person name="Ristaino J."/>
            <person name="Govers F."/>
            <person name="Birch P.R."/>
            <person name="Whisson S.C."/>
            <person name="Judelson H.S."/>
            <person name="Nusbaum C."/>
        </authorList>
    </citation>
    <scope>NUCLEOTIDE SEQUENCE [LARGE SCALE GENOMIC DNA]</scope>
    <source>
        <strain evidence="3">T30-4</strain>
    </source>
</reference>
<dbReference type="VEuPathDB" id="FungiDB:PITG_05236"/>
<gene>
    <name evidence="2" type="ORF">PITG_05236</name>
</gene>
<evidence type="ECO:0000313" key="3">
    <source>
        <dbReference type="Proteomes" id="UP000006643"/>
    </source>
</evidence>
<protein>
    <submittedName>
        <fullName evidence="2">Uncharacterized protein</fullName>
    </submittedName>
</protein>
<evidence type="ECO:0000313" key="2">
    <source>
        <dbReference type="EMBL" id="EEY69060.1"/>
    </source>
</evidence>
<dbReference type="RefSeq" id="XP_002998914.1">
    <property type="nucleotide sequence ID" value="XM_002998868.1"/>
</dbReference>